<protein>
    <submittedName>
        <fullName evidence="2">Endoglucanase v-like protein</fullName>
    </submittedName>
</protein>
<comment type="caution">
    <text evidence="2">The sequence shown here is derived from an EMBL/GenBank/DDBJ whole genome shotgun (WGS) entry which is preliminary data.</text>
</comment>
<feature type="signal peptide" evidence="1">
    <location>
        <begin position="1"/>
        <end position="15"/>
    </location>
</feature>
<reference evidence="2 3" key="2">
    <citation type="journal article" date="2021" name="Curr. Genet.">
        <title>Genetic response to nitrogen starvation in the aggressive Eucalyptus foliar pathogen Teratosphaeria destructans.</title>
        <authorList>
            <person name="Havenga M."/>
            <person name="Wingfield B.D."/>
            <person name="Wingfield M.J."/>
            <person name="Dreyer L.L."/>
            <person name="Roets F."/>
            <person name="Aylward J."/>
        </authorList>
    </citation>
    <scope>NUCLEOTIDE SEQUENCE [LARGE SCALE GENOMIC DNA]</scope>
    <source>
        <strain evidence="2">CMW44962</strain>
    </source>
</reference>
<organism evidence="2 3">
    <name type="scientific">Teratosphaeria destructans</name>
    <dbReference type="NCBI Taxonomy" id="418781"/>
    <lineage>
        <taxon>Eukaryota</taxon>
        <taxon>Fungi</taxon>
        <taxon>Dikarya</taxon>
        <taxon>Ascomycota</taxon>
        <taxon>Pezizomycotina</taxon>
        <taxon>Dothideomycetes</taxon>
        <taxon>Dothideomycetidae</taxon>
        <taxon>Mycosphaerellales</taxon>
        <taxon>Teratosphaeriaceae</taxon>
        <taxon>Teratosphaeria</taxon>
    </lineage>
</organism>
<dbReference type="OrthoDB" id="5823761at2759"/>
<dbReference type="EMBL" id="RIBY02001845">
    <property type="protein sequence ID" value="KAH9827896.1"/>
    <property type="molecule type" value="Genomic_DNA"/>
</dbReference>
<accession>A0A9W7SSD5</accession>
<dbReference type="Proteomes" id="UP001138500">
    <property type="component" value="Unassembled WGS sequence"/>
</dbReference>
<dbReference type="AlphaFoldDB" id="A0A9W7SSD5"/>
<dbReference type="Pfam" id="PF22514">
    <property type="entry name" value="EXPB1_D1"/>
    <property type="match status" value="2"/>
</dbReference>
<keyword evidence="1" id="KW-0732">Signal</keyword>
<evidence type="ECO:0000313" key="2">
    <source>
        <dbReference type="EMBL" id="KAH9827896.1"/>
    </source>
</evidence>
<evidence type="ECO:0000313" key="3">
    <source>
        <dbReference type="Proteomes" id="UP001138500"/>
    </source>
</evidence>
<name>A0A9W7SSD5_9PEZI</name>
<sequence length="225" mass="23042">MLYQLVLALAALASAGRQSSPHGSYAATFTVYGVGDANGSGDCNKAGACGTKFAPESYSAAVSQSLFGVGPNQGAGPACGKCYRITIGTRRQTPSQSVMSVQADSSACVENDATSGKRLPNAGNSLVIKVKDLCPRKSHISHPAHSIIPDMASAGGNGVCGQRTLSDKNQYGAMVNFDLCKNSGAADAFFGNTGIGLATGHAEEVDCSAWRGRVLSTAPWARGHP</sequence>
<evidence type="ECO:0000256" key="1">
    <source>
        <dbReference type="SAM" id="SignalP"/>
    </source>
</evidence>
<dbReference type="Gene3D" id="2.40.40.10">
    <property type="entry name" value="RlpA-like domain"/>
    <property type="match status" value="1"/>
</dbReference>
<reference evidence="2 3" key="1">
    <citation type="journal article" date="2018" name="IMA Fungus">
        <title>IMA Genome-F 10: Nine draft genome sequences of Claviceps purpurea s.lat., including C. arundinis, C. humidiphila, and C. cf. spartinae, pseudomolecules for the pitch canker pathogen Fusarium circinatum, draft genome of Davidsoniella eucalypti, Grosmannia galeiformis, Quambalaria eucalypti, and Teratosphaeria destructans.</title>
        <authorList>
            <person name="Wingfield B.D."/>
            <person name="Liu M."/>
            <person name="Nguyen H.D."/>
            <person name="Lane F.A."/>
            <person name="Morgan S.W."/>
            <person name="De Vos L."/>
            <person name="Wilken P.M."/>
            <person name="Duong T.A."/>
            <person name="Aylward J."/>
            <person name="Coetzee M.P."/>
            <person name="Dadej K."/>
            <person name="De Beer Z.W."/>
            <person name="Findlay W."/>
            <person name="Havenga M."/>
            <person name="Kolarik M."/>
            <person name="Menzies J.G."/>
            <person name="Naidoo K."/>
            <person name="Pochopski O."/>
            <person name="Shoukouhi P."/>
            <person name="Santana Q.C."/>
            <person name="Seifert K.A."/>
            <person name="Soal N."/>
            <person name="Steenkamp E.T."/>
            <person name="Tatham C.T."/>
            <person name="van der Nest M.A."/>
            <person name="Wingfield M.J."/>
        </authorList>
    </citation>
    <scope>NUCLEOTIDE SEQUENCE [LARGE SCALE GENOMIC DNA]</scope>
    <source>
        <strain evidence="2">CMW44962</strain>
    </source>
</reference>
<dbReference type="InterPro" id="IPR036908">
    <property type="entry name" value="RlpA-like_sf"/>
</dbReference>
<keyword evidence="3" id="KW-1185">Reference proteome</keyword>
<dbReference type="SUPFAM" id="SSF50685">
    <property type="entry name" value="Barwin-like endoglucanases"/>
    <property type="match status" value="1"/>
</dbReference>
<feature type="chain" id="PRO_5040938446" evidence="1">
    <location>
        <begin position="16"/>
        <end position="225"/>
    </location>
</feature>
<proteinExistence type="predicted"/>
<gene>
    <name evidence="2" type="ORF">Tdes44962_MAKER02650</name>
</gene>